<feature type="transmembrane region" description="Helical" evidence="1">
    <location>
        <begin position="18"/>
        <end position="41"/>
    </location>
</feature>
<gene>
    <name evidence="2" type="ORF">RCOM_0968970</name>
</gene>
<accession>B9RVQ6</accession>
<dbReference type="EMBL" id="EQ973821">
    <property type="protein sequence ID" value="EEF44632.1"/>
    <property type="molecule type" value="Genomic_DNA"/>
</dbReference>
<dbReference type="Proteomes" id="UP000008311">
    <property type="component" value="Unassembled WGS sequence"/>
</dbReference>
<reference evidence="3" key="1">
    <citation type="journal article" date="2010" name="Nat. Biotechnol.">
        <title>Draft genome sequence of the oilseed species Ricinus communis.</title>
        <authorList>
            <person name="Chan A.P."/>
            <person name="Crabtree J."/>
            <person name="Zhao Q."/>
            <person name="Lorenzi H."/>
            <person name="Orvis J."/>
            <person name="Puiu D."/>
            <person name="Melake-Berhan A."/>
            <person name="Jones K.M."/>
            <person name="Redman J."/>
            <person name="Chen G."/>
            <person name="Cahoon E.B."/>
            <person name="Gedil M."/>
            <person name="Stanke M."/>
            <person name="Haas B.J."/>
            <person name="Wortman J.R."/>
            <person name="Fraser-Liggett C.M."/>
            <person name="Ravel J."/>
            <person name="Rabinowicz P.D."/>
        </authorList>
    </citation>
    <scope>NUCLEOTIDE SEQUENCE [LARGE SCALE GENOMIC DNA]</scope>
    <source>
        <strain evidence="3">cv. Hale</strain>
    </source>
</reference>
<evidence type="ECO:0000256" key="1">
    <source>
        <dbReference type="SAM" id="Phobius"/>
    </source>
</evidence>
<organism evidence="2 3">
    <name type="scientific">Ricinus communis</name>
    <name type="common">Castor bean</name>
    <dbReference type="NCBI Taxonomy" id="3988"/>
    <lineage>
        <taxon>Eukaryota</taxon>
        <taxon>Viridiplantae</taxon>
        <taxon>Streptophyta</taxon>
        <taxon>Embryophyta</taxon>
        <taxon>Tracheophyta</taxon>
        <taxon>Spermatophyta</taxon>
        <taxon>Magnoliopsida</taxon>
        <taxon>eudicotyledons</taxon>
        <taxon>Gunneridae</taxon>
        <taxon>Pentapetalae</taxon>
        <taxon>rosids</taxon>
        <taxon>fabids</taxon>
        <taxon>Malpighiales</taxon>
        <taxon>Euphorbiaceae</taxon>
        <taxon>Acalyphoideae</taxon>
        <taxon>Acalypheae</taxon>
        <taxon>Ricinus</taxon>
    </lineage>
</organism>
<proteinExistence type="predicted"/>
<keyword evidence="1" id="KW-0812">Transmembrane</keyword>
<evidence type="ECO:0000313" key="3">
    <source>
        <dbReference type="Proteomes" id="UP000008311"/>
    </source>
</evidence>
<dbReference type="AlphaFoldDB" id="B9RVQ6"/>
<keyword evidence="3" id="KW-1185">Reference proteome</keyword>
<name>B9RVQ6_RICCO</name>
<dbReference type="InParanoid" id="B9RVQ6"/>
<keyword evidence="1" id="KW-1133">Transmembrane helix</keyword>
<keyword evidence="1" id="KW-0472">Membrane</keyword>
<sequence length="86" mass="9137">MAAVLTADRIYPIGGGGLLFVTLGLGLTIGVIAHDVFICWFTENGSGSKSRVQNYEASGARMNEWDVWPISEVISGILVLILAGKV</sequence>
<protein>
    <submittedName>
        <fullName evidence="2">Uncharacterized protein</fullName>
    </submittedName>
</protein>
<evidence type="ECO:0000313" key="2">
    <source>
        <dbReference type="EMBL" id="EEF44632.1"/>
    </source>
</evidence>